<accession>A0AB33U274</accession>
<keyword evidence="1" id="KW-1133">Transmembrane helix</keyword>
<keyword evidence="1" id="KW-0812">Transmembrane</keyword>
<evidence type="ECO:0000313" key="2">
    <source>
        <dbReference type="EMBL" id="CYU50262.1"/>
    </source>
</evidence>
<dbReference type="Proteomes" id="UP000073390">
    <property type="component" value="Unassembled WGS sequence"/>
</dbReference>
<name>A0AB33U274_STRSU</name>
<comment type="caution">
    <text evidence="2">The sequence shown here is derived from an EMBL/GenBank/DDBJ whole genome shotgun (WGS) entry which is preliminary data.</text>
</comment>
<evidence type="ECO:0000256" key="1">
    <source>
        <dbReference type="SAM" id="Phobius"/>
    </source>
</evidence>
<keyword evidence="1" id="KW-0472">Membrane</keyword>
<gene>
    <name evidence="2" type="ORF">ERS132389_01076</name>
</gene>
<feature type="transmembrane region" description="Helical" evidence="1">
    <location>
        <begin position="36"/>
        <end position="57"/>
    </location>
</feature>
<proteinExistence type="predicted"/>
<dbReference type="EMBL" id="FIGB01000003">
    <property type="protein sequence ID" value="CYU50262.1"/>
    <property type="molecule type" value="Genomic_DNA"/>
</dbReference>
<sequence length="65" mass="6899">MTITMMIFAVVGGPVAMIFPTSYIPLANEGLTGAGLAYLGAIGVTIIYVLVFTKIAAKKFKNLEF</sequence>
<feature type="transmembrane region" description="Helical" evidence="1">
    <location>
        <begin position="7"/>
        <end position="24"/>
    </location>
</feature>
<protein>
    <submittedName>
        <fullName evidence="2">Sugar ABC transporter permease</fullName>
    </submittedName>
</protein>
<dbReference type="AlphaFoldDB" id="A0AB33U274"/>
<evidence type="ECO:0000313" key="3">
    <source>
        <dbReference type="Proteomes" id="UP000073390"/>
    </source>
</evidence>
<reference evidence="2 3" key="1">
    <citation type="submission" date="2016-02" db="EMBL/GenBank/DDBJ databases">
        <authorList>
            <consortium name="Pathogen Informatics"/>
        </authorList>
    </citation>
    <scope>NUCLEOTIDE SEQUENCE [LARGE SCALE GENOMIC DNA]</scope>
    <source>
        <strain evidence="2 3">LSS27</strain>
    </source>
</reference>
<organism evidence="2 3">
    <name type="scientific">Streptococcus suis</name>
    <dbReference type="NCBI Taxonomy" id="1307"/>
    <lineage>
        <taxon>Bacteria</taxon>
        <taxon>Bacillati</taxon>
        <taxon>Bacillota</taxon>
        <taxon>Bacilli</taxon>
        <taxon>Lactobacillales</taxon>
        <taxon>Streptococcaceae</taxon>
        <taxon>Streptococcus</taxon>
    </lineage>
</organism>